<gene>
    <name evidence="1" type="ORF">AVEN_35574_1</name>
</gene>
<organism evidence="1 2">
    <name type="scientific">Araneus ventricosus</name>
    <name type="common">Orbweaver spider</name>
    <name type="synonym">Epeira ventricosa</name>
    <dbReference type="NCBI Taxonomy" id="182803"/>
    <lineage>
        <taxon>Eukaryota</taxon>
        <taxon>Metazoa</taxon>
        <taxon>Ecdysozoa</taxon>
        <taxon>Arthropoda</taxon>
        <taxon>Chelicerata</taxon>
        <taxon>Arachnida</taxon>
        <taxon>Araneae</taxon>
        <taxon>Araneomorphae</taxon>
        <taxon>Entelegynae</taxon>
        <taxon>Araneoidea</taxon>
        <taxon>Araneidae</taxon>
        <taxon>Araneus</taxon>
    </lineage>
</organism>
<accession>A0A4Y2CJ04</accession>
<reference evidence="1 2" key="1">
    <citation type="journal article" date="2019" name="Sci. Rep.">
        <title>Orb-weaving spider Araneus ventricosus genome elucidates the spidroin gene catalogue.</title>
        <authorList>
            <person name="Kono N."/>
            <person name="Nakamura H."/>
            <person name="Ohtoshi R."/>
            <person name="Moran D.A.P."/>
            <person name="Shinohara A."/>
            <person name="Yoshida Y."/>
            <person name="Fujiwara M."/>
            <person name="Mori M."/>
            <person name="Tomita M."/>
            <person name="Arakawa K."/>
        </authorList>
    </citation>
    <scope>NUCLEOTIDE SEQUENCE [LARGE SCALE GENOMIC DNA]</scope>
</reference>
<evidence type="ECO:0000313" key="2">
    <source>
        <dbReference type="Proteomes" id="UP000499080"/>
    </source>
</evidence>
<dbReference type="AlphaFoldDB" id="A0A4Y2CJ04"/>
<keyword evidence="2" id="KW-1185">Reference proteome</keyword>
<evidence type="ECO:0000313" key="1">
    <source>
        <dbReference type="EMBL" id="GBM04392.1"/>
    </source>
</evidence>
<name>A0A4Y2CJ04_ARAVE</name>
<dbReference type="EMBL" id="BGPR01000202">
    <property type="protein sequence ID" value="GBM04392.1"/>
    <property type="molecule type" value="Genomic_DNA"/>
</dbReference>
<protein>
    <submittedName>
        <fullName evidence="1">Uncharacterized protein</fullName>
    </submittedName>
</protein>
<sequence length="102" mass="11804">MDVQPSALTLVFLIDDGFWSGSPECPALEVGLCRFSMHRKISMLRNHRRSDVYIIVFFEASEIPIYPRCFPMHRRHRCPQARDTSPIISDYRGVSSLMFLPS</sequence>
<dbReference type="Proteomes" id="UP000499080">
    <property type="component" value="Unassembled WGS sequence"/>
</dbReference>
<proteinExistence type="predicted"/>
<comment type="caution">
    <text evidence="1">The sequence shown here is derived from an EMBL/GenBank/DDBJ whole genome shotgun (WGS) entry which is preliminary data.</text>
</comment>